<dbReference type="Proteomes" id="UP000663854">
    <property type="component" value="Unassembled WGS sequence"/>
</dbReference>
<evidence type="ECO:0000313" key="3">
    <source>
        <dbReference type="Proteomes" id="UP000663854"/>
    </source>
</evidence>
<feature type="region of interest" description="Disordered" evidence="1">
    <location>
        <begin position="993"/>
        <end position="1109"/>
    </location>
</feature>
<feature type="region of interest" description="Disordered" evidence="1">
    <location>
        <begin position="1"/>
        <end position="629"/>
    </location>
</feature>
<sequence length="1191" mass="116620">MGTFSRLKSISTRANDAAENRDNQSTTRSLGEKFGMPGGATSNPLDEAPLTLAESIKRKVSESQKLSPLEMDSDDFSSQEMPATGGDFGRPQSQAQEAQDDSSWSSPTPIGLPLKQKMSAPVTAQGLDWSGAPAGSPASNFEQHPGSAIGLAPPGQKPGGAASSGGGLDWGGGTASTSSANSAQSGWGSTAPAMEATSAPAFAPAAANNEPAAKADGGWGSGWGNENQQAGGATSPPAGVPLKSSDSWAVPGSEAADAWGQPGASPASSPQASTPAPSPAATLPITPSQSGQDPWGSAAVAGSGSSPAAESGGGWSAMNNAAPQTSAEGDGGNWGQAASWGAPNTPLPTSTSNSLPSASAAAAAPVATDPWAQPASATPAAAAPTVPVVSDPWAAATAPAPVSNDPWATAAPAANTEPAPAAPANAPINDPWAAATAAPASNDAWGAAPAAAPASNDAWGAAPAAAPASNDAWGAAPAAAPATPAAAPANNAPINDPWAAAAAAPQAIAAPASDAGWGAAPQPEVKAEAAPAAMGWGQSAAPAQSAEPAAWGNPTTPAAAPPAQSWSPEGEQMETGVWKSFTPKTGPLAPAQAPAAPAAQPGGDRWDQPIQDRPKEAAAAAAPGAAADRWDVPIQARTAGAELPAAAPVTAVGTSGIPVNQIVEKMGVVLGGPAGAAADSRWDLPIQERPKEVQNETPAAAAPAAFSAPAAPAASPAWGETPAPTNTWGTHPEQPTTTPWGAVSAPADAPLPSAAPADGMSNWGNVEVPFSATSAPAEAPAAWAAPAQAAPSPTAWCTVGSTTVPTVGCRCWSLSAPCRRRWGADSTQIPAPAPAPAQNPTQAPAAAADQWGQPPAWGQAQVPQAAAPAAPEVTDKAAPGGMFNLGDQDIDKIFGDNLGVSEPVGRTLVNNGAEPQPVGNGQAQPAAQTNNFAPPPSPPANVPANVQGDATAKNGLFQLTDNDLDKLFSSNLGVDEPSTQVGVQPNITPVQAAPNNFAPPAAASAPAWNTGADQQAAPSGWGVSAPSPAPVAAATGAPSGWSGAGAGAQQAPSGWGMEAAPQPPAGGPSGWSSSPAPAVEAQPSGWGSPTAPTPPAWNQPAAAAPAAEPAKGGLFSVDDNVMNRIFSDNLGIPDDGSKANDAYAIPAQNGEQAAPPKIAGIGRLDASGDQNQDAGSGRIASIGNLLCIQQT</sequence>
<feature type="compositionally biased region" description="Low complexity" evidence="1">
    <location>
        <begin position="698"/>
        <end position="717"/>
    </location>
</feature>
<proteinExistence type="predicted"/>
<dbReference type="AlphaFoldDB" id="A0A813NBW6"/>
<feature type="compositionally biased region" description="Low complexity" evidence="1">
    <location>
        <begin position="993"/>
        <end position="1007"/>
    </location>
</feature>
<dbReference type="EMBL" id="CAJNOH010000004">
    <property type="protein sequence ID" value="CAF0730821.1"/>
    <property type="molecule type" value="Genomic_DNA"/>
</dbReference>
<feature type="compositionally biased region" description="Low complexity" evidence="1">
    <location>
        <begin position="742"/>
        <end position="758"/>
    </location>
</feature>
<feature type="compositionally biased region" description="Low complexity" evidence="1">
    <location>
        <begin position="617"/>
        <end position="627"/>
    </location>
</feature>
<feature type="compositionally biased region" description="Polar residues" evidence="1">
    <location>
        <begin position="1"/>
        <end position="14"/>
    </location>
</feature>
<name>A0A813NBW6_9BILA</name>
<accession>A0A813NBW6</accession>
<feature type="compositionally biased region" description="Low complexity" evidence="1">
    <location>
        <begin position="92"/>
        <end position="106"/>
    </location>
</feature>
<feature type="compositionally biased region" description="Polar residues" evidence="1">
    <location>
        <begin position="318"/>
        <end position="327"/>
    </location>
</feature>
<feature type="compositionally biased region" description="Low complexity" evidence="1">
    <location>
        <begin position="175"/>
        <end position="215"/>
    </location>
</feature>
<feature type="compositionally biased region" description="Low complexity" evidence="1">
    <location>
        <begin position="342"/>
        <end position="390"/>
    </location>
</feature>
<reference evidence="2" key="1">
    <citation type="submission" date="2021-02" db="EMBL/GenBank/DDBJ databases">
        <authorList>
            <person name="Nowell W R."/>
        </authorList>
    </citation>
    <scope>NUCLEOTIDE SEQUENCE</scope>
</reference>
<feature type="compositionally biased region" description="Low complexity" evidence="1">
    <location>
        <begin position="296"/>
        <end position="310"/>
    </location>
</feature>
<feature type="compositionally biased region" description="Low complexity" evidence="1">
    <location>
        <begin position="538"/>
        <end position="568"/>
    </location>
</feature>
<feature type="compositionally biased region" description="Low complexity" evidence="1">
    <location>
        <begin position="262"/>
        <end position="288"/>
    </location>
</feature>
<evidence type="ECO:0000313" key="2">
    <source>
        <dbReference type="EMBL" id="CAF0730821.1"/>
    </source>
</evidence>
<comment type="caution">
    <text evidence="2">The sequence shown here is derived from an EMBL/GenBank/DDBJ whole genome shotgun (WGS) entry which is preliminary data.</text>
</comment>
<feature type="compositionally biased region" description="Low complexity" evidence="1">
    <location>
        <begin position="589"/>
        <end position="601"/>
    </location>
</feature>
<feature type="compositionally biased region" description="Low complexity" evidence="1">
    <location>
        <begin position="1098"/>
        <end position="1109"/>
    </location>
</feature>
<feature type="compositionally biased region" description="Basic and acidic residues" evidence="1">
    <location>
        <begin position="604"/>
        <end position="616"/>
    </location>
</feature>
<feature type="compositionally biased region" description="Low complexity" evidence="1">
    <location>
        <begin position="838"/>
        <end position="871"/>
    </location>
</feature>
<gene>
    <name evidence="2" type="ORF">PYM288_LOCUS944</name>
</gene>
<organism evidence="2 3">
    <name type="scientific">Rotaria sordida</name>
    <dbReference type="NCBI Taxonomy" id="392033"/>
    <lineage>
        <taxon>Eukaryota</taxon>
        <taxon>Metazoa</taxon>
        <taxon>Spiralia</taxon>
        <taxon>Gnathifera</taxon>
        <taxon>Rotifera</taxon>
        <taxon>Eurotatoria</taxon>
        <taxon>Bdelloidea</taxon>
        <taxon>Philodinida</taxon>
        <taxon>Philodinidae</taxon>
        <taxon>Rotaria</taxon>
    </lineage>
</organism>
<feature type="region of interest" description="Disordered" evidence="1">
    <location>
        <begin position="905"/>
        <end position="947"/>
    </location>
</feature>
<feature type="compositionally biased region" description="Polar residues" evidence="1">
    <location>
        <begin position="919"/>
        <end position="929"/>
    </location>
</feature>
<feature type="compositionally biased region" description="Polar residues" evidence="1">
    <location>
        <begin position="723"/>
        <end position="739"/>
    </location>
</feature>
<feature type="compositionally biased region" description="Low complexity" evidence="1">
    <location>
        <begin position="1022"/>
        <end position="1060"/>
    </location>
</feature>
<feature type="compositionally biased region" description="Low complexity" evidence="1">
    <location>
        <begin position="404"/>
        <end position="521"/>
    </location>
</feature>
<protein>
    <submittedName>
        <fullName evidence="2">Uncharacterized protein</fullName>
    </submittedName>
</protein>
<feature type="region of interest" description="Disordered" evidence="1">
    <location>
        <begin position="825"/>
        <end position="882"/>
    </location>
</feature>
<feature type="region of interest" description="Disordered" evidence="1">
    <location>
        <begin position="691"/>
        <end position="760"/>
    </location>
</feature>
<feature type="compositionally biased region" description="Gly residues" evidence="1">
    <location>
        <begin position="162"/>
        <end position="174"/>
    </location>
</feature>
<evidence type="ECO:0000256" key="1">
    <source>
        <dbReference type="SAM" id="MobiDB-lite"/>
    </source>
</evidence>